<dbReference type="InterPro" id="IPR010730">
    <property type="entry name" value="HET"/>
</dbReference>
<dbReference type="Pfam" id="PF06985">
    <property type="entry name" value="HET"/>
    <property type="match status" value="1"/>
</dbReference>
<dbReference type="InterPro" id="IPR052895">
    <property type="entry name" value="HetReg/Transcr_Mod"/>
</dbReference>
<evidence type="ECO:0000313" key="2">
    <source>
        <dbReference type="EMBL" id="KAK3209539.1"/>
    </source>
</evidence>
<proteinExistence type="predicted"/>
<sequence>MSKEIYSHETLPGGTWFRLLRLSPAPRGAPLVCELVTTQLHEAPSYEAISYAWGDPNEKIEIICNNMPFWITVNLHGALERLRHGNEPRVLWADGLCIDQLNDIEKGHQVGLMVEIYRKSECTLVWLGPAWDEKGVEITFDLIDKTTHIANVEYERRGRPDLGHFITRVSSIAFIQDYLHEKWTDHNMAHLTNLFEKAWFSRIWVQQEIGISQQAVAYCGDSKIQMSKLVLIAALSDHLFGVATHIEVGRLSNALSDFYCSFGNGTLWLRESTLLEYMATYFLETHHSRNFEGRICSVLECSRHFHASDARDHIFALLGHPAMKELVEPDYTVSLSDMQLSLAQRMVLKSSTLELLLYVEHDEEDLESSFPSWAPQWHKEVVRDEDWIVW</sequence>
<name>A0AAN6RIQ7_9PLEO</name>
<accession>A0AAN6RIQ7</accession>
<feature type="domain" description="Heterokaryon incompatibility" evidence="1">
    <location>
        <begin position="46"/>
        <end position="208"/>
    </location>
</feature>
<evidence type="ECO:0000259" key="1">
    <source>
        <dbReference type="Pfam" id="PF06985"/>
    </source>
</evidence>
<dbReference type="AlphaFoldDB" id="A0AAN6RIQ7"/>
<dbReference type="Proteomes" id="UP001280581">
    <property type="component" value="Unassembled WGS sequence"/>
</dbReference>
<dbReference type="PANTHER" id="PTHR24148">
    <property type="entry name" value="ANKYRIN REPEAT DOMAIN-CONTAINING PROTEIN 39 HOMOLOG-RELATED"/>
    <property type="match status" value="1"/>
</dbReference>
<reference evidence="2 3" key="1">
    <citation type="submission" date="2021-02" db="EMBL/GenBank/DDBJ databases">
        <title>Genome assembly of Pseudopithomyces chartarum.</title>
        <authorList>
            <person name="Jauregui R."/>
            <person name="Singh J."/>
            <person name="Voisey C."/>
        </authorList>
    </citation>
    <scope>NUCLEOTIDE SEQUENCE [LARGE SCALE GENOMIC DNA]</scope>
    <source>
        <strain evidence="2 3">AGR01</strain>
    </source>
</reference>
<gene>
    <name evidence="2" type="ORF">GRF29_69g2180591</name>
</gene>
<protein>
    <recommendedName>
        <fullName evidence="1">Heterokaryon incompatibility domain-containing protein</fullName>
    </recommendedName>
</protein>
<keyword evidence="3" id="KW-1185">Reference proteome</keyword>
<evidence type="ECO:0000313" key="3">
    <source>
        <dbReference type="Proteomes" id="UP001280581"/>
    </source>
</evidence>
<comment type="caution">
    <text evidence="2">The sequence shown here is derived from an EMBL/GenBank/DDBJ whole genome shotgun (WGS) entry which is preliminary data.</text>
</comment>
<organism evidence="2 3">
    <name type="scientific">Pseudopithomyces chartarum</name>
    <dbReference type="NCBI Taxonomy" id="1892770"/>
    <lineage>
        <taxon>Eukaryota</taxon>
        <taxon>Fungi</taxon>
        <taxon>Dikarya</taxon>
        <taxon>Ascomycota</taxon>
        <taxon>Pezizomycotina</taxon>
        <taxon>Dothideomycetes</taxon>
        <taxon>Pleosporomycetidae</taxon>
        <taxon>Pleosporales</taxon>
        <taxon>Massarineae</taxon>
        <taxon>Didymosphaeriaceae</taxon>
        <taxon>Pseudopithomyces</taxon>
    </lineage>
</organism>
<dbReference type="PANTHER" id="PTHR24148:SF64">
    <property type="entry name" value="HETEROKARYON INCOMPATIBILITY DOMAIN-CONTAINING PROTEIN"/>
    <property type="match status" value="1"/>
</dbReference>
<dbReference type="EMBL" id="WVTA01000006">
    <property type="protein sequence ID" value="KAK3209539.1"/>
    <property type="molecule type" value="Genomic_DNA"/>
</dbReference>